<dbReference type="KEGG" id="erx:ATZ35_13390"/>
<dbReference type="PROSITE" id="PS00519">
    <property type="entry name" value="HTH_ASNC_1"/>
    <property type="match status" value="1"/>
</dbReference>
<accession>A0A0U2WS73</accession>
<reference evidence="6" key="1">
    <citation type="submission" date="2015-12" db="EMBL/GenBank/DDBJ databases">
        <authorList>
            <person name="Lauer A."/>
            <person name="Humrighouse B."/>
            <person name="Loparev V."/>
            <person name="Shewmaker P.L."/>
            <person name="Whitney A.M."/>
            <person name="McLaughlin R.W."/>
        </authorList>
    </citation>
    <scope>NUCLEOTIDE SEQUENCE [LARGE SCALE GENOMIC DNA]</scope>
    <source>
        <strain evidence="6">LMG 26678</strain>
    </source>
</reference>
<dbReference type="SUPFAM" id="SSF46785">
    <property type="entry name" value="Winged helix' DNA-binding domain"/>
    <property type="match status" value="1"/>
</dbReference>
<sequence>MDKTDRKLLQILHENSRISIVELSQKINLSRPSVKERINKLVEQGIIKNFTIQLSMEHIKQTITFFTELSNVTLPVGKVLALLKGSPYVNEVHIVSGEVNYLVKATVTNTTEMKDLLAKWMEFANVKSSVVLETPVANQLHFFNNDC</sequence>
<dbReference type="PROSITE" id="PS50956">
    <property type="entry name" value="HTH_ASNC_2"/>
    <property type="match status" value="1"/>
</dbReference>
<keyword evidence="1" id="KW-0805">Transcription regulation</keyword>
<dbReference type="CDD" id="cd00090">
    <property type="entry name" value="HTH_ARSR"/>
    <property type="match status" value="1"/>
</dbReference>
<evidence type="ECO:0000256" key="3">
    <source>
        <dbReference type="ARBA" id="ARBA00023163"/>
    </source>
</evidence>
<dbReference type="SUPFAM" id="SSF54909">
    <property type="entry name" value="Dimeric alpha+beta barrel"/>
    <property type="match status" value="1"/>
</dbReference>
<dbReference type="PRINTS" id="PR00033">
    <property type="entry name" value="HTHASNC"/>
</dbReference>
<keyword evidence="2" id="KW-0238">DNA-binding</keyword>
<dbReference type="Proteomes" id="UP000067523">
    <property type="component" value="Chromosome"/>
</dbReference>
<dbReference type="GO" id="GO:0005829">
    <property type="term" value="C:cytosol"/>
    <property type="evidence" value="ECO:0007669"/>
    <property type="project" value="TreeGrafter"/>
</dbReference>
<protein>
    <submittedName>
        <fullName evidence="5">AsnC family transcriptional regulator</fullName>
    </submittedName>
</protein>
<dbReference type="PANTHER" id="PTHR30154">
    <property type="entry name" value="LEUCINE-RESPONSIVE REGULATORY PROTEIN"/>
    <property type="match status" value="1"/>
</dbReference>
<proteinExistence type="predicted"/>
<dbReference type="InterPro" id="IPR019885">
    <property type="entry name" value="Tscrpt_reg_HTH_AsnC-type_CS"/>
</dbReference>
<evidence type="ECO:0000256" key="2">
    <source>
        <dbReference type="ARBA" id="ARBA00023125"/>
    </source>
</evidence>
<dbReference type="AlphaFoldDB" id="A0A0U2WS73"/>
<dbReference type="InterPro" id="IPR036390">
    <property type="entry name" value="WH_DNA-bd_sf"/>
</dbReference>
<organism evidence="5 6">
    <name type="scientific">Enterococcus rotai</name>
    <dbReference type="NCBI Taxonomy" id="118060"/>
    <lineage>
        <taxon>Bacteria</taxon>
        <taxon>Bacillati</taxon>
        <taxon>Bacillota</taxon>
        <taxon>Bacilli</taxon>
        <taxon>Lactobacillales</taxon>
        <taxon>Enterococcaceae</taxon>
        <taxon>Enterococcus</taxon>
    </lineage>
</organism>
<evidence type="ECO:0000313" key="5">
    <source>
        <dbReference type="EMBL" id="ALS38102.1"/>
    </source>
</evidence>
<dbReference type="SMART" id="SM00344">
    <property type="entry name" value="HTH_ASNC"/>
    <property type="match status" value="1"/>
</dbReference>
<name>A0A0U2WS73_9ENTE</name>
<dbReference type="InterPro" id="IPR019887">
    <property type="entry name" value="Tscrpt_reg_AsnC/Lrp_C"/>
</dbReference>
<dbReference type="InterPro" id="IPR036388">
    <property type="entry name" value="WH-like_DNA-bd_sf"/>
</dbReference>
<dbReference type="Pfam" id="PF13412">
    <property type="entry name" value="HTH_24"/>
    <property type="match status" value="1"/>
</dbReference>
<feature type="domain" description="HTH asnC-type" evidence="4">
    <location>
        <begin position="1"/>
        <end position="79"/>
    </location>
</feature>
<evidence type="ECO:0000259" key="4">
    <source>
        <dbReference type="PROSITE" id="PS50956"/>
    </source>
</evidence>
<dbReference type="InterPro" id="IPR019888">
    <property type="entry name" value="Tscrpt_reg_AsnC-like"/>
</dbReference>
<dbReference type="PANTHER" id="PTHR30154:SF53">
    <property type="entry name" value="HTH-TYPE TRANSCRIPTIONAL REGULATOR LRPC"/>
    <property type="match status" value="1"/>
</dbReference>
<evidence type="ECO:0000256" key="1">
    <source>
        <dbReference type="ARBA" id="ARBA00023015"/>
    </source>
</evidence>
<keyword evidence="6" id="KW-1185">Reference proteome</keyword>
<dbReference type="GO" id="GO:0043200">
    <property type="term" value="P:response to amino acid"/>
    <property type="evidence" value="ECO:0007669"/>
    <property type="project" value="TreeGrafter"/>
</dbReference>
<dbReference type="Pfam" id="PF01037">
    <property type="entry name" value="AsnC_trans_reg"/>
    <property type="match status" value="1"/>
</dbReference>
<dbReference type="STRING" id="118060.ATZ35_13390"/>
<dbReference type="Gene3D" id="1.10.10.10">
    <property type="entry name" value="Winged helix-like DNA-binding domain superfamily/Winged helix DNA-binding domain"/>
    <property type="match status" value="1"/>
</dbReference>
<dbReference type="Gene3D" id="3.30.70.920">
    <property type="match status" value="1"/>
</dbReference>
<dbReference type="InterPro" id="IPR000485">
    <property type="entry name" value="AsnC-type_HTH_dom"/>
</dbReference>
<keyword evidence="3" id="KW-0804">Transcription</keyword>
<dbReference type="EMBL" id="CP013655">
    <property type="protein sequence ID" value="ALS38102.1"/>
    <property type="molecule type" value="Genomic_DNA"/>
</dbReference>
<gene>
    <name evidence="5" type="ORF">ATZ35_13390</name>
</gene>
<dbReference type="GO" id="GO:0043565">
    <property type="term" value="F:sequence-specific DNA binding"/>
    <property type="evidence" value="ECO:0007669"/>
    <property type="project" value="InterPro"/>
</dbReference>
<dbReference type="InterPro" id="IPR011991">
    <property type="entry name" value="ArsR-like_HTH"/>
</dbReference>
<dbReference type="RefSeq" id="WP_208927697.1">
    <property type="nucleotide sequence ID" value="NZ_CP013655.1"/>
</dbReference>
<dbReference type="FunFam" id="1.10.10.10:FF:000186">
    <property type="entry name" value="AsnC family transcriptional regulator"/>
    <property type="match status" value="1"/>
</dbReference>
<evidence type="ECO:0000313" key="6">
    <source>
        <dbReference type="Proteomes" id="UP000067523"/>
    </source>
</evidence>
<dbReference type="InterPro" id="IPR011008">
    <property type="entry name" value="Dimeric_a/b-barrel"/>
</dbReference>